<proteinExistence type="predicted"/>
<dbReference type="PRINTS" id="PR01002">
    <property type="entry name" value="FLGFLGJ"/>
</dbReference>
<feature type="compositionally biased region" description="Polar residues" evidence="1">
    <location>
        <begin position="1"/>
        <end position="11"/>
    </location>
</feature>
<name>A0ABW4N809_9SPHN</name>
<comment type="caution">
    <text evidence="3">The sequence shown here is derived from an EMBL/GenBank/DDBJ whole genome shotgun (WGS) entry which is preliminary data.</text>
</comment>
<organism evidence="3 4">
    <name type="scientific">Sphingomonas floccifaciens</name>
    <dbReference type="NCBI Taxonomy" id="1844115"/>
    <lineage>
        <taxon>Bacteria</taxon>
        <taxon>Pseudomonadati</taxon>
        <taxon>Pseudomonadota</taxon>
        <taxon>Alphaproteobacteria</taxon>
        <taxon>Sphingomonadales</taxon>
        <taxon>Sphingomonadaceae</taxon>
        <taxon>Sphingomonas</taxon>
    </lineage>
</organism>
<keyword evidence="4" id="KW-1185">Reference proteome</keyword>
<feature type="region of interest" description="Disordered" evidence="1">
    <location>
        <begin position="1"/>
        <end position="26"/>
    </location>
</feature>
<sequence>MTGIPASTTPDITGVTGTAGGLSNDTSRLKSKENLAEAGTKFEAIFTGMMLKSMRSAKLADGLFDNKAGEQFRDMFDGKVAESMAQHAPLGIGRAMTEFLQKTKPVGDEGTTP</sequence>
<dbReference type="Proteomes" id="UP001597283">
    <property type="component" value="Unassembled WGS sequence"/>
</dbReference>
<accession>A0ABW4N809</accession>
<evidence type="ECO:0000313" key="4">
    <source>
        <dbReference type="Proteomes" id="UP001597283"/>
    </source>
</evidence>
<evidence type="ECO:0000259" key="2">
    <source>
        <dbReference type="Pfam" id="PF10135"/>
    </source>
</evidence>
<feature type="domain" description="Flagellar protein FlgJ N-terminal" evidence="2">
    <location>
        <begin position="52"/>
        <end position="97"/>
    </location>
</feature>
<dbReference type="Pfam" id="PF10135">
    <property type="entry name" value="Rod-binding"/>
    <property type="match status" value="1"/>
</dbReference>
<dbReference type="InterPro" id="IPR019301">
    <property type="entry name" value="Flagellar_prot_FlgJ_N"/>
</dbReference>
<protein>
    <submittedName>
        <fullName evidence="3">Rod-binding protein</fullName>
    </submittedName>
</protein>
<evidence type="ECO:0000256" key="1">
    <source>
        <dbReference type="SAM" id="MobiDB-lite"/>
    </source>
</evidence>
<gene>
    <name evidence="3" type="ORF">ACFSC3_00730</name>
</gene>
<dbReference type="RefSeq" id="WP_380937736.1">
    <property type="nucleotide sequence ID" value="NZ_JBHUFC010000001.1"/>
</dbReference>
<evidence type="ECO:0000313" key="3">
    <source>
        <dbReference type="EMBL" id="MFD1786086.1"/>
    </source>
</evidence>
<dbReference type="EMBL" id="JBHUFC010000001">
    <property type="protein sequence ID" value="MFD1786086.1"/>
    <property type="molecule type" value="Genomic_DNA"/>
</dbReference>
<reference evidence="4" key="1">
    <citation type="journal article" date="2019" name="Int. J. Syst. Evol. Microbiol.">
        <title>The Global Catalogue of Microorganisms (GCM) 10K type strain sequencing project: providing services to taxonomists for standard genome sequencing and annotation.</title>
        <authorList>
            <consortium name="The Broad Institute Genomics Platform"/>
            <consortium name="The Broad Institute Genome Sequencing Center for Infectious Disease"/>
            <person name="Wu L."/>
            <person name="Ma J."/>
        </authorList>
    </citation>
    <scope>NUCLEOTIDE SEQUENCE [LARGE SCALE GENOMIC DNA]</scope>
    <source>
        <strain evidence="4">Q85</strain>
    </source>
</reference>